<keyword evidence="11 16" id="KW-0694">RNA-binding</keyword>
<feature type="binding site" evidence="15">
    <location>
        <position position="461"/>
    </location>
    <ligand>
        <name>Mg(2+)</name>
        <dbReference type="ChEBI" id="CHEBI:18420"/>
        <note>shared with alpha subunit</note>
    </ligand>
</feature>
<keyword evidence="6 15" id="KW-0436">Ligase</keyword>
<dbReference type="InterPro" id="IPR002547">
    <property type="entry name" value="tRNA-bd_dom"/>
</dbReference>
<reference evidence="20 21" key="1">
    <citation type="submission" date="2019-12" db="EMBL/GenBank/DDBJ databases">
        <title>A sheep strain of Anaplasma phagocytophilum contains multiple genomes.</title>
        <authorList>
            <person name="Barbet A.F."/>
            <person name="Crosby F.L."/>
            <person name="Eskeland S."/>
            <person name="Stuen S."/>
            <person name="Granquist E.G."/>
            <person name="Munderloh U.G."/>
        </authorList>
    </citation>
    <scope>NUCLEOTIDE SEQUENCE [LARGE SCALE GENOMIC DNA]</scope>
    <source>
        <strain evidence="20 21">Norway Variant 1</strain>
    </source>
</reference>
<dbReference type="PROSITE" id="PS51447">
    <property type="entry name" value="FDX_ACB"/>
    <property type="match status" value="1"/>
</dbReference>
<dbReference type="SUPFAM" id="SSF55681">
    <property type="entry name" value="Class II aaRS and biotin synthetases"/>
    <property type="match status" value="1"/>
</dbReference>
<dbReference type="Gene3D" id="3.30.70.380">
    <property type="entry name" value="Ferrodoxin-fold anticodon-binding domain"/>
    <property type="match status" value="1"/>
</dbReference>
<evidence type="ECO:0000313" key="20">
    <source>
        <dbReference type="EMBL" id="QLL66530.1"/>
    </source>
</evidence>
<evidence type="ECO:0000256" key="13">
    <source>
        <dbReference type="ARBA" id="ARBA00023146"/>
    </source>
</evidence>
<feature type="domain" description="B5" evidence="19">
    <location>
        <begin position="398"/>
        <end position="474"/>
    </location>
</feature>
<dbReference type="Pfam" id="PF17759">
    <property type="entry name" value="tRNA_synthFbeta"/>
    <property type="match status" value="1"/>
</dbReference>
<dbReference type="Proteomes" id="UP000510938">
    <property type="component" value="Chromosome"/>
</dbReference>
<dbReference type="AlphaFoldDB" id="A0A7H9DYE8"/>
<dbReference type="NCBIfam" id="NF045760">
    <property type="entry name" value="YtpR"/>
    <property type="match status" value="1"/>
</dbReference>
<keyword evidence="12 15" id="KW-0648">Protein biosynthesis</keyword>
<evidence type="ECO:0000256" key="3">
    <source>
        <dbReference type="ARBA" id="ARBA00011209"/>
    </source>
</evidence>
<dbReference type="EMBL" id="CP046639">
    <property type="protein sequence ID" value="QLL66530.1"/>
    <property type="molecule type" value="Genomic_DNA"/>
</dbReference>
<comment type="cofactor">
    <cofactor evidence="15">
        <name>Mg(2+)</name>
        <dbReference type="ChEBI" id="CHEBI:18420"/>
    </cofactor>
    <text evidence="15">Binds 2 magnesium ions per tetramer.</text>
</comment>
<dbReference type="RefSeq" id="WP_180843749.1">
    <property type="nucleotide sequence ID" value="NZ_CP046639.1"/>
</dbReference>
<name>A0A7H9DYE8_ANAPH</name>
<dbReference type="InterPro" id="IPR009061">
    <property type="entry name" value="DNA-bd_dom_put_sf"/>
</dbReference>
<proteinExistence type="inferred from homology"/>
<dbReference type="NCBIfam" id="TIGR00472">
    <property type="entry name" value="pheT_bact"/>
    <property type="match status" value="1"/>
</dbReference>
<keyword evidence="8 15" id="KW-0547">Nucleotide-binding</keyword>
<dbReference type="SUPFAM" id="SSF54991">
    <property type="entry name" value="Anticodon-binding domain of PheRS"/>
    <property type="match status" value="1"/>
</dbReference>
<evidence type="ECO:0000256" key="1">
    <source>
        <dbReference type="ARBA" id="ARBA00004496"/>
    </source>
</evidence>
<dbReference type="Gene3D" id="3.30.56.10">
    <property type="match status" value="2"/>
</dbReference>
<dbReference type="InterPro" id="IPR045864">
    <property type="entry name" value="aa-tRNA-synth_II/BPL/LPL"/>
</dbReference>
<keyword evidence="4 15" id="KW-0963">Cytoplasm</keyword>
<keyword evidence="7 15" id="KW-0479">Metal-binding</keyword>
<comment type="catalytic activity">
    <reaction evidence="14 15">
        <text>tRNA(Phe) + L-phenylalanine + ATP = L-phenylalanyl-tRNA(Phe) + AMP + diphosphate + H(+)</text>
        <dbReference type="Rhea" id="RHEA:19413"/>
        <dbReference type="Rhea" id="RHEA-COMP:9668"/>
        <dbReference type="Rhea" id="RHEA-COMP:9699"/>
        <dbReference type="ChEBI" id="CHEBI:15378"/>
        <dbReference type="ChEBI" id="CHEBI:30616"/>
        <dbReference type="ChEBI" id="CHEBI:33019"/>
        <dbReference type="ChEBI" id="CHEBI:58095"/>
        <dbReference type="ChEBI" id="CHEBI:78442"/>
        <dbReference type="ChEBI" id="CHEBI:78531"/>
        <dbReference type="ChEBI" id="CHEBI:456215"/>
        <dbReference type="EC" id="6.1.1.20"/>
    </reaction>
</comment>
<dbReference type="SMART" id="SM00896">
    <property type="entry name" value="FDX-ACB"/>
    <property type="match status" value="1"/>
</dbReference>
<keyword evidence="10 15" id="KW-0460">Magnesium</keyword>
<dbReference type="PANTHER" id="PTHR10947:SF0">
    <property type="entry name" value="PHENYLALANINE--TRNA LIGASE BETA SUBUNIT"/>
    <property type="match status" value="1"/>
</dbReference>
<evidence type="ECO:0000256" key="15">
    <source>
        <dbReference type="HAMAP-Rule" id="MF_00283"/>
    </source>
</evidence>
<evidence type="ECO:0000259" key="19">
    <source>
        <dbReference type="PROSITE" id="PS51483"/>
    </source>
</evidence>
<feature type="binding site" evidence="15">
    <location>
        <position position="462"/>
    </location>
    <ligand>
        <name>Mg(2+)</name>
        <dbReference type="ChEBI" id="CHEBI:18420"/>
        <note>shared with alpha subunit</note>
    </ligand>
</feature>
<comment type="subcellular location">
    <subcellularLocation>
        <location evidence="1 15">Cytoplasm</location>
    </subcellularLocation>
</comment>
<dbReference type="CDD" id="cd02796">
    <property type="entry name" value="tRNA_bind_bactPheRS"/>
    <property type="match status" value="1"/>
</dbReference>
<dbReference type="SMART" id="SM00873">
    <property type="entry name" value="B3_4"/>
    <property type="match status" value="1"/>
</dbReference>
<keyword evidence="9 15" id="KW-0067">ATP-binding</keyword>
<dbReference type="InterPro" id="IPR045060">
    <property type="entry name" value="Phe-tRNA-ligase_IIc_bsu"/>
</dbReference>
<comment type="subunit">
    <text evidence="3 15">Tetramer of two alpha and two beta subunits.</text>
</comment>
<dbReference type="InterPro" id="IPR005147">
    <property type="entry name" value="tRNA_synthase_B5-dom"/>
</dbReference>
<dbReference type="GO" id="GO:0005524">
    <property type="term" value="F:ATP binding"/>
    <property type="evidence" value="ECO:0007669"/>
    <property type="project" value="UniProtKB-UniRule"/>
</dbReference>
<protein>
    <recommendedName>
        <fullName evidence="15">Phenylalanine--tRNA ligase beta subunit</fullName>
        <ecNumber evidence="15">6.1.1.20</ecNumber>
    </recommendedName>
    <alternativeName>
        <fullName evidence="15">Phenylalanyl-tRNA synthetase beta subunit</fullName>
        <shortName evidence="15">PheRS</shortName>
    </alternativeName>
</protein>
<comment type="similarity">
    <text evidence="2 15">Belongs to the phenylalanyl-tRNA synthetase beta subunit family. Type 1 subfamily.</text>
</comment>
<dbReference type="SUPFAM" id="SSF56037">
    <property type="entry name" value="PheT/TilS domain"/>
    <property type="match status" value="1"/>
</dbReference>
<evidence type="ECO:0000256" key="8">
    <source>
        <dbReference type="ARBA" id="ARBA00022741"/>
    </source>
</evidence>
<evidence type="ECO:0000256" key="11">
    <source>
        <dbReference type="ARBA" id="ARBA00022884"/>
    </source>
</evidence>
<dbReference type="Pfam" id="PF03147">
    <property type="entry name" value="FDX-ACB"/>
    <property type="match status" value="1"/>
</dbReference>
<dbReference type="Gene3D" id="2.40.50.140">
    <property type="entry name" value="Nucleic acid-binding proteins"/>
    <property type="match status" value="1"/>
</dbReference>
<dbReference type="InterPro" id="IPR020825">
    <property type="entry name" value="Phe-tRNA_synthase-like_B3/B4"/>
</dbReference>
<feature type="binding site" evidence="15">
    <location>
        <position position="452"/>
    </location>
    <ligand>
        <name>Mg(2+)</name>
        <dbReference type="ChEBI" id="CHEBI:18420"/>
        <note>shared with alpha subunit</note>
    </ligand>
</feature>
<gene>
    <name evidence="15" type="primary">pheT</name>
    <name evidence="20" type="ORF">O998_01400</name>
</gene>
<dbReference type="SUPFAM" id="SSF50249">
    <property type="entry name" value="Nucleic acid-binding proteins"/>
    <property type="match status" value="1"/>
</dbReference>
<dbReference type="Gene3D" id="3.50.40.10">
    <property type="entry name" value="Phenylalanyl-trna Synthetase, Chain B, domain 3"/>
    <property type="match status" value="1"/>
</dbReference>
<feature type="domain" description="FDX-ACB" evidence="18">
    <location>
        <begin position="698"/>
        <end position="789"/>
    </location>
</feature>
<dbReference type="InterPro" id="IPR012340">
    <property type="entry name" value="NA-bd_OB-fold"/>
</dbReference>
<evidence type="ECO:0000256" key="2">
    <source>
        <dbReference type="ARBA" id="ARBA00008653"/>
    </source>
</evidence>
<dbReference type="Pfam" id="PF03484">
    <property type="entry name" value="B5"/>
    <property type="match status" value="1"/>
</dbReference>
<evidence type="ECO:0000259" key="17">
    <source>
        <dbReference type="PROSITE" id="PS50886"/>
    </source>
</evidence>
<feature type="binding site" evidence="15">
    <location>
        <position position="458"/>
    </location>
    <ligand>
        <name>Mg(2+)</name>
        <dbReference type="ChEBI" id="CHEBI:18420"/>
        <note>shared with alpha subunit</note>
    </ligand>
</feature>
<dbReference type="GO" id="GO:0006432">
    <property type="term" value="P:phenylalanyl-tRNA aminoacylation"/>
    <property type="evidence" value="ECO:0007669"/>
    <property type="project" value="UniProtKB-UniRule"/>
</dbReference>
<dbReference type="CDD" id="cd00769">
    <property type="entry name" value="PheRS_beta_core"/>
    <property type="match status" value="1"/>
</dbReference>
<evidence type="ECO:0000256" key="16">
    <source>
        <dbReference type="PROSITE-ProRule" id="PRU00209"/>
    </source>
</evidence>
<dbReference type="SUPFAM" id="SSF46955">
    <property type="entry name" value="Putative DNA-binding domain"/>
    <property type="match status" value="1"/>
</dbReference>
<dbReference type="Gene3D" id="3.30.930.10">
    <property type="entry name" value="Bira Bifunctional Protein, Domain 2"/>
    <property type="match status" value="1"/>
</dbReference>
<dbReference type="InterPro" id="IPR005121">
    <property type="entry name" value="Fdx_antiC-bd"/>
</dbReference>
<dbReference type="Pfam" id="PF01588">
    <property type="entry name" value="tRNA_bind"/>
    <property type="match status" value="1"/>
</dbReference>
<evidence type="ECO:0000256" key="5">
    <source>
        <dbReference type="ARBA" id="ARBA00022555"/>
    </source>
</evidence>
<dbReference type="PROSITE" id="PS51483">
    <property type="entry name" value="B5"/>
    <property type="match status" value="1"/>
</dbReference>
<dbReference type="PROSITE" id="PS50886">
    <property type="entry name" value="TRBD"/>
    <property type="match status" value="1"/>
</dbReference>
<dbReference type="GO" id="GO:0004826">
    <property type="term" value="F:phenylalanine-tRNA ligase activity"/>
    <property type="evidence" value="ECO:0007669"/>
    <property type="project" value="UniProtKB-UniRule"/>
</dbReference>
<feature type="domain" description="TRNA-binding" evidence="17">
    <location>
        <begin position="39"/>
        <end position="153"/>
    </location>
</feature>
<keyword evidence="5 16" id="KW-0820">tRNA-binding</keyword>
<evidence type="ECO:0000256" key="4">
    <source>
        <dbReference type="ARBA" id="ARBA00022490"/>
    </source>
</evidence>
<dbReference type="InterPro" id="IPR004532">
    <property type="entry name" value="Phe-tRNA-ligase_IIc_bsu_bact"/>
</dbReference>
<dbReference type="InterPro" id="IPR005146">
    <property type="entry name" value="B3/B4_tRNA-bd"/>
</dbReference>
<evidence type="ECO:0000313" key="21">
    <source>
        <dbReference type="Proteomes" id="UP000510938"/>
    </source>
</evidence>
<dbReference type="InterPro" id="IPR036690">
    <property type="entry name" value="Fdx_antiC-bd_sf"/>
</dbReference>
<dbReference type="PANTHER" id="PTHR10947">
    <property type="entry name" value="PHENYLALANYL-TRNA SYNTHETASE BETA CHAIN AND LEUCINE-RICH REPEAT-CONTAINING PROTEIN 47"/>
    <property type="match status" value="1"/>
</dbReference>
<evidence type="ECO:0000256" key="10">
    <source>
        <dbReference type="ARBA" id="ARBA00022842"/>
    </source>
</evidence>
<dbReference type="HAMAP" id="MF_00283">
    <property type="entry name" value="Phe_tRNA_synth_beta1"/>
    <property type="match status" value="1"/>
</dbReference>
<sequence>MRFAYSWLLDCLDTECSAQVLVDKLSSIGVEAALVEEEGVKQGYFVVAKVLEVLAHPDAHKLKVCKVYDGVEVLQIVCGASNVRSGMITVLARVGAYIQKSGITISKAVIRGVESSGMLCSLEELGVSSSGDPSSGIVDLSESSEYAVGEDFIPQEEIIEVSVTPNRGDCLGVYGIARELAAAGMGNLKELPVVGGDAVLCKPSFALDMRVDGLVMGCSIKSISNKSASPRWIRERLLAAGVKTVSCVVDIVNYVMMLLNRPMHVYDADKIKGAALIVEKVARGECIAINGKKYELAGDVVIRDADGIVHCIAGIMGSEQSKCTSDTENIFLESAWYDPVDIALSSRRLKLNTDSSYRFARYVDPKLVGFGLNYAAYLISKYCGGEVSEVVISGSAPDKAAHIEFDPEIVSKIGSVSIDRERILSILESLGFVIDVASGELWRVEVPSWRNDVSTPHDLLEEVLRIHGYDAIQEQEVLPARVLERKANAVDDSLNNRVRASMLSQGLTEVITWSFLAGAVVEKMGFSVEDLYIDNPISNQFNVMRPSVLPNLLQVVSNNQACGRDSISVFELGDVYIALDRSDCVVCGVRAGNDLPRNPHASIRKFDFFDVKADIEQVFLQFGISEDDLEFRASTRDYLHPSRSADVYCRGLLCGYVGELHPSFVEFFELKDKVACFEVFLSGLSGQEEKARGGFFLNKYQVVKRDFAFILDKEIKARELVTVIKAVRYVEDVSVFDVYSGVNIPEDKVSIAVAVVITSGLGTMTEAEIKEVSDSIIESVKRELHGQLRLESA</sequence>
<evidence type="ECO:0000256" key="6">
    <source>
        <dbReference type="ARBA" id="ARBA00022598"/>
    </source>
</evidence>
<evidence type="ECO:0000256" key="14">
    <source>
        <dbReference type="ARBA" id="ARBA00049255"/>
    </source>
</evidence>
<dbReference type="SMART" id="SM00874">
    <property type="entry name" value="B5"/>
    <property type="match status" value="1"/>
</dbReference>
<evidence type="ECO:0000256" key="9">
    <source>
        <dbReference type="ARBA" id="ARBA00022840"/>
    </source>
</evidence>
<accession>A0A7H9DYE8</accession>
<dbReference type="GO" id="GO:0000049">
    <property type="term" value="F:tRNA binding"/>
    <property type="evidence" value="ECO:0007669"/>
    <property type="project" value="UniProtKB-UniRule"/>
</dbReference>
<dbReference type="GO" id="GO:0009328">
    <property type="term" value="C:phenylalanine-tRNA ligase complex"/>
    <property type="evidence" value="ECO:0007669"/>
    <property type="project" value="TreeGrafter"/>
</dbReference>
<dbReference type="Pfam" id="PF03483">
    <property type="entry name" value="B3_4"/>
    <property type="match status" value="1"/>
</dbReference>
<evidence type="ECO:0000259" key="18">
    <source>
        <dbReference type="PROSITE" id="PS51447"/>
    </source>
</evidence>
<evidence type="ECO:0000256" key="12">
    <source>
        <dbReference type="ARBA" id="ARBA00022917"/>
    </source>
</evidence>
<dbReference type="EC" id="6.1.1.20" evidence="15"/>
<dbReference type="InterPro" id="IPR041616">
    <property type="entry name" value="PheRS_beta_core"/>
</dbReference>
<organism evidence="20 21">
    <name type="scientific">Anaplasma phagocytophilum str. Norway variant1</name>
    <dbReference type="NCBI Taxonomy" id="1392506"/>
    <lineage>
        <taxon>Bacteria</taxon>
        <taxon>Pseudomonadati</taxon>
        <taxon>Pseudomonadota</taxon>
        <taxon>Alphaproteobacteria</taxon>
        <taxon>Rickettsiales</taxon>
        <taxon>Anaplasmataceae</taxon>
        <taxon>Anaplasma</taxon>
        <taxon>phagocytophilum group</taxon>
    </lineage>
</organism>
<keyword evidence="13 15" id="KW-0030">Aminoacyl-tRNA synthetase</keyword>
<dbReference type="GO" id="GO:0000287">
    <property type="term" value="F:magnesium ion binding"/>
    <property type="evidence" value="ECO:0007669"/>
    <property type="project" value="UniProtKB-UniRule"/>
</dbReference>
<evidence type="ECO:0000256" key="7">
    <source>
        <dbReference type="ARBA" id="ARBA00022723"/>
    </source>
</evidence>
<dbReference type="InterPro" id="IPR033714">
    <property type="entry name" value="tRNA_bind_bactPheRS"/>
</dbReference>